<sequence>MKKGLFLSVLLVFMLVLTACGSKTPQEKFVDTYSKQTEQPEQVTQKTSFKVDSFESDDLAAEEAAVIELLKQMQISATTSIDSKAEKTAVNLKLASKGSFKMNTELDFLSNDKTGEVFIPLKKVLNPDENTAALFDQFTNGVFSEIGTDYPDLKNKYLSTKEIMKLSGEEETTKTSDKVVKATKNLQKEVNKMVTDYLNDLDEKRYTEDKDGVVKVDLTNKDFVKLLEKAQKLLNKDSVKKDVKTIVTSQTEVTDFDEEYSDLKTSLKDATASFEKNKTVKINMPISMKVNKKDEMESMTMKINIDNTKDKDAAFKLGATLKLENKDFVKIPSFPKASEVVKSDELQTIIQEVSLKMMYGDDYKDIQAQLEEDTDNL</sequence>
<evidence type="ECO:0000313" key="2">
    <source>
        <dbReference type="EMBL" id="EUJ28200.1"/>
    </source>
</evidence>
<feature type="signal peptide" evidence="1">
    <location>
        <begin position="1"/>
        <end position="19"/>
    </location>
</feature>
<organism evidence="2 3">
    <name type="scientific">Listeria floridensis FSL S10-1187</name>
    <dbReference type="NCBI Taxonomy" id="1265817"/>
    <lineage>
        <taxon>Bacteria</taxon>
        <taxon>Bacillati</taxon>
        <taxon>Bacillota</taxon>
        <taxon>Bacilli</taxon>
        <taxon>Bacillales</taxon>
        <taxon>Listeriaceae</taxon>
        <taxon>Listeria</taxon>
    </lineage>
</organism>
<dbReference type="PROSITE" id="PS51257">
    <property type="entry name" value="PROKAR_LIPOPROTEIN"/>
    <property type="match status" value="1"/>
</dbReference>
<reference evidence="2 3" key="1">
    <citation type="journal article" date="2014" name="Int. J. Syst. Evol. Microbiol.">
        <title>Listeria floridensis sp. nov., Listeria aquatica sp. nov., Listeria cornellensis sp. nov., Listeria riparia sp. nov. and Listeria grandensis sp. nov., from agricultural and natural environments.</title>
        <authorList>
            <person name="den Bakker H.C."/>
            <person name="Warchocki S."/>
            <person name="Wright E.M."/>
            <person name="Allred A.F."/>
            <person name="Ahlstrom C."/>
            <person name="Manuel C.S."/>
            <person name="Stasiewicz M.J."/>
            <person name="Burrell A."/>
            <person name="Roof S."/>
            <person name="Strawn L."/>
            <person name="Fortes E.D."/>
            <person name="Nightingale K.K."/>
            <person name="Kephart D."/>
            <person name="Wiedmann M."/>
        </authorList>
    </citation>
    <scope>NUCLEOTIDE SEQUENCE [LARGE SCALE GENOMIC DNA]</scope>
    <source>
        <strain evidence="2 3">FSL S10-1187</strain>
    </source>
</reference>
<accession>A0ABP3AVM7</accession>
<gene>
    <name evidence="2" type="ORF">MFLO_12416</name>
</gene>
<evidence type="ECO:0000313" key="3">
    <source>
        <dbReference type="Proteomes" id="UP000019249"/>
    </source>
</evidence>
<dbReference type="EMBL" id="AODF01000029">
    <property type="protein sequence ID" value="EUJ28200.1"/>
    <property type="molecule type" value="Genomic_DNA"/>
</dbReference>
<keyword evidence="3" id="KW-1185">Reference proteome</keyword>
<comment type="caution">
    <text evidence="2">The sequence shown here is derived from an EMBL/GenBank/DDBJ whole genome shotgun (WGS) entry which is preliminary data.</text>
</comment>
<evidence type="ECO:0000256" key="1">
    <source>
        <dbReference type="SAM" id="SignalP"/>
    </source>
</evidence>
<name>A0ABP3AVM7_9LIST</name>
<dbReference type="RefSeq" id="WP_036098021.1">
    <property type="nucleotide sequence ID" value="NZ_AODF01000029.1"/>
</dbReference>
<feature type="chain" id="PRO_5046571780" description="Lipoprotein" evidence="1">
    <location>
        <begin position="20"/>
        <end position="377"/>
    </location>
</feature>
<evidence type="ECO:0008006" key="4">
    <source>
        <dbReference type="Google" id="ProtNLM"/>
    </source>
</evidence>
<dbReference type="Proteomes" id="UP000019249">
    <property type="component" value="Unassembled WGS sequence"/>
</dbReference>
<keyword evidence="1" id="KW-0732">Signal</keyword>
<proteinExistence type="predicted"/>
<protein>
    <recommendedName>
        <fullName evidence="4">Lipoprotein</fullName>
    </recommendedName>
</protein>